<feature type="domain" description="TadE-like" evidence="2">
    <location>
        <begin position="10"/>
        <end position="52"/>
    </location>
</feature>
<evidence type="ECO:0000256" key="1">
    <source>
        <dbReference type="SAM" id="Phobius"/>
    </source>
</evidence>
<dbReference type="AlphaFoldDB" id="A0A7X0V9N1"/>
<dbReference type="Pfam" id="PF07811">
    <property type="entry name" value="TadE"/>
    <property type="match status" value="1"/>
</dbReference>
<gene>
    <name evidence="3" type="ORF">H5V45_05900</name>
</gene>
<name>A0A7X0V9N1_9ACTN</name>
<evidence type="ECO:0000313" key="4">
    <source>
        <dbReference type="Proteomes" id="UP000523955"/>
    </source>
</evidence>
<keyword evidence="1" id="KW-0472">Membrane</keyword>
<organism evidence="3 4">
    <name type="scientific">Nocardioides luti</name>
    <dbReference type="NCBI Taxonomy" id="2761101"/>
    <lineage>
        <taxon>Bacteria</taxon>
        <taxon>Bacillati</taxon>
        <taxon>Actinomycetota</taxon>
        <taxon>Actinomycetes</taxon>
        <taxon>Propionibacteriales</taxon>
        <taxon>Nocardioidaceae</taxon>
        <taxon>Nocardioides</taxon>
    </lineage>
</organism>
<dbReference type="EMBL" id="JACKXE010000001">
    <property type="protein sequence ID" value="MBB6626849.1"/>
    <property type="molecule type" value="Genomic_DNA"/>
</dbReference>
<sequence length="132" mass="13868">MQRRRRTARGSAVVDFVLVLAVLVPLFLGILQVGLVLLVRNTLAAAASEGARYAATVDRGPEDGAARTRSQIQGAVSGRFAQDVDVRRVLVDGAPAIEVTVHARVPALGLGGPAVELHVSGRAIEETPEDQP</sequence>
<keyword evidence="1" id="KW-0812">Transmembrane</keyword>
<accession>A0A7X0V9N1</accession>
<keyword evidence="4" id="KW-1185">Reference proteome</keyword>
<protein>
    <submittedName>
        <fullName evidence="3">Pilus assembly protein</fullName>
    </submittedName>
</protein>
<feature type="transmembrane region" description="Helical" evidence="1">
    <location>
        <begin position="12"/>
        <end position="39"/>
    </location>
</feature>
<evidence type="ECO:0000313" key="3">
    <source>
        <dbReference type="EMBL" id="MBB6626849.1"/>
    </source>
</evidence>
<comment type="caution">
    <text evidence="3">The sequence shown here is derived from an EMBL/GenBank/DDBJ whole genome shotgun (WGS) entry which is preliminary data.</text>
</comment>
<dbReference type="InterPro" id="IPR012495">
    <property type="entry name" value="TadE-like_dom"/>
</dbReference>
<dbReference type="RefSeq" id="WP_185252075.1">
    <property type="nucleotide sequence ID" value="NZ_JACKXE010000001.1"/>
</dbReference>
<evidence type="ECO:0000259" key="2">
    <source>
        <dbReference type="Pfam" id="PF07811"/>
    </source>
</evidence>
<proteinExistence type="predicted"/>
<reference evidence="3 4" key="1">
    <citation type="submission" date="2020-08" db="EMBL/GenBank/DDBJ databases">
        <authorList>
            <person name="Seo M.-J."/>
        </authorList>
    </citation>
    <scope>NUCLEOTIDE SEQUENCE [LARGE SCALE GENOMIC DNA]</scope>
    <source>
        <strain evidence="3 4">KIGAM211</strain>
    </source>
</reference>
<keyword evidence="1" id="KW-1133">Transmembrane helix</keyword>
<dbReference type="Proteomes" id="UP000523955">
    <property type="component" value="Unassembled WGS sequence"/>
</dbReference>